<dbReference type="EMBL" id="FNRL01000017">
    <property type="protein sequence ID" value="SEA82847.1"/>
    <property type="molecule type" value="Genomic_DNA"/>
</dbReference>
<proteinExistence type="predicted"/>
<sequence>MKSLFLIAASLLTLAACKEVAKPKKERSVQIDTMILVDPPASSPSKIASNATSILYQDTTTYIRFGDCYFSLNWIQADNKRNDLELRPDTLYFFLHPKHSIEGQMLTITSSNSRNIVASQRYETSVSVNGTVFNGYKHFQSDWEKLSPEAPNLFICKSYSPEQRKRFPNTDLTSFKQYVKNASSPFIYEKVAALKHFPEKVDISRYYLKLEGISNTKLLIFDVTSD</sequence>
<dbReference type="AlphaFoldDB" id="A0A1H4EDE0"/>
<dbReference type="RefSeq" id="WP_089763370.1">
    <property type="nucleotide sequence ID" value="NZ_BKAT01000030.1"/>
</dbReference>
<evidence type="ECO:0000313" key="2">
    <source>
        <dbReference type="Proteomes" id="UP000199656"/>
    </source>
</evidence>
<dbReference type="STRING" id="408074.SAMN05660909_03658"/>
<keyword evidence="2" id="KW-1185">Reference proteome</keyword>
<evidence type="ECO:0000313" key="1">
    <source>
        <dbReference type="EMBL" id="SEA82847.1"/>
    </source>
</evidence>
<gene>
    <name evidence="1" type="ORF">SAMN05660909_03658</name>
</gene>
<reference evidence="2" key="1">
    <citation type="submission" date="2016-10" db="EMBL/GenBank/DDBJ databases">
        <authorList>
            <person name="Varghese N."/>
            <person name="Submissions S."/>
        </authorList>
    </citation>
    <scope>NUCLEOTIDE SEQUENCE [LARGE SCALE GENOMIC DNA]</scope>
    <source>
        <strain evidence="2">DSM 23920</strain>
    </source>
</reference>
<organism evidence="1 2">
    <name type="scientific">Chitinophaga terrae</name>
    <name type="common">ex Kim and Jung 2007</name>
    <dbReference type="NCBI Taxonomy" id="408074"/>
    <lineage>
        <taxon>Bacteria</taxon>
        <taxon>Pseudomonadati</taxon>
        <taxon>Bacteroidota</taxon>
        <taxon>Chitinophagia</taxon>
        <taxon>Chitinophagales</taxon>
        <taxon>Chitinophagaceae</taxon>
        <taxon>Chitinophaga</taxon>
    </lineage>
</organism>
<dbReference type="OrthoDB" id="5984340at2"/>
<name>A0A1H4EDE0_9BACT</name>
<protein>
    <submittedName>
        <fullName evidence="1">Uncharacterized protein</fullName>
    </submittedName>
</protein>
<dbReference type="PROSITE" id="PS51257">
    <property type="entry name" value="PROKAR_LIPOPROTEIN"/>
    <property type="match status" value="1"/>
</dbReference>
<dbReference type="Proteomes" id="UP000199656">
    <property type="component" value="Unassembled WGS sequence"/>
</dbReference>
<accession>A0A1H4EDE0</accession>